<name>A0AAJ0CVY4_9HYPO</name>
<gene>
    <name evidence="1" type="ORF">QQS21_002041</name>
</gene>
<keyword evidence="2" id="KW-1185">Reference proteome</keyword>
<proteinExistence type="predicted"/>
<reference evidence="1" key="1">
    <citation type="submission" date="2023-06" db="EMBL/GenBank/DDBJ databases">
        <title>Conoideocrella luteorostrata (Hypocreales: Clavicipitaceae), a potential biocontrol fungus for elongate hemlock scale in United States Christmas tree production areas.</title>
        <authorList>
            <person name="Barrett H."/>
            <person name="Lovett B."/>
            <person name="Macias A.M."/>
            <person name="Stajich J.E."/>
            <person name="Kasson M.T."/>
        </authorList>
    </citation>
    <scope>NUCLEOTIDE SEQUENCE</scope>
    <source>
        <strain evidence="1">ARSEF 14590</strain>
    </source>
</reference>
<protein>
    <submittedName>
        <fullName evidence="1">Uncharacterized protein</fullName>
    </submittedName>
</protein>
<evidence type="ECO:0000313" key="2">
    <source>
        <dbReference type="Proteomes" id="UP001251528"/>
    </source>
</evidence>
<dbReference type="Proteomes" id="UP001251528">
    <property type="component" value="Unassembled WGS sequence"/>
</dbReference>
<sequence length="297" mass="33952">MPRKLLTAEERQRVNAFSSALETALSQVDGKDYDGQLRVRAEVEAAYPLSQEVRSAWSLEKNAQFADPLRHVARQINSRNLKPDAPWGLVIYRTAYGDDNAWNRMLDELNDSLESLPYEPAPNPELFPRHRFEIMDDRSQFEGATIDALREKFSVWAVNEYRANCKEDLSIGPDDISAPGTRYNFFLVIDDICLESLDQDCGAVVKLVQGDYRGDADGGYSADEIEELGPRKEDSEWEGGITESEFENVGWMYMETTEYPGFQDQLADPGDWEDQYLRPPQMRLQDGFENAPGSWRR</sequence>
<dbReference type="EMBL" id="JASWJB010000023">
    <property type="protein sequence ID" value="KAK2611935.1"/>
    <property type="molecule type" value="Genomic_DNA"/>
</dbReference>
<organism evidence="1 2">
    <name type="scientific">Conoideocrella luteorostrata</name>
    <dbReference type="NCBI Taxonomy" id="1105319"/>
    <lineage>
        <taxon>Eukaryota</taxon>
        <taxon>Fungi</taxon>
        <taxon>Dikarya</taxon>
        <taxon>Ascomycota</taxon>
        <taxon>Pezizomycotina</taxon>
        <taxon>Sordariomycetes</taxon>
        <taxon>Hypocreomycetidae</taxon>
        <taxon>Hypocreales</taxon>
        <taxon>Clavicipitaceae</taxon>
        <taxon>Conoideocrella</taxon>
    </lineage>
</organism>
<accession>A0AAJ0CVY4</accession>
<dbReference type="AlphaFoldDB" id="A0AAJ0CVY4"/>
<evidence type="ECO:0000313" key="1">
    <source>
        <dbReference type="EMBL" id="KAK2611935.1"/>
    </source>
</evidence>
<comment type="caution">
    <text evidence="1">The sequence shown here is derived from an EMBL/GenBank/DDBJ whole genome shotgun (WGS) entry which is preliminary data.</text>
</comment>